<reference evidence="2" key="1">
    <citation type="journal article" date="2019" name="Int. J. Syst. Evol. Microbiol.">
        <title>The Global Catalogue of Microorganisms (GCM) 10K type strain sequencing project: providing services to taxonomists for standard genome sequencing and annotation.</title>
        <authorList>
            <consortium name="The Broad Institute Genomics Platform"/>
            <consortium name="The Broad Institute Genome Sequencing Center for Infectious Disease"/>
            <person name="Wu L."/>
            <person name="Ma J."/>
        </authorList>
    </citation>
    <scope>NUCLEOTIDE SEQUENCE [LARGE SCALE GENOMIC DNA]</scope>
    <source>
        <strain evidence="2">KCTC 52344</strain>
    </source>
</reference>
<accession>A0ABW5J8A3</accession>
<name>A0ABW5J8A3_9BACT</name>
<organism evidence="1 2">
    <name type="scientific">Emticicia soli</name>
    <dbReference type="NCBI Taxonomy" id="2027878"/>
    <lineage>
        <taxon>Bacteria</taxon>
        <taxon>Pseudomonadati</taxon>
        <taxon>Bacteroidota</taxon>
        <taxon>Cytophagia</taxon>
        <taxon>Cytophagales</taxon>
        <taxon>Leadbetterellaceae</taxon>
        <taxon>Emticicia</taxon>
    </lineage>
</organism>
<evidence type="ECO:0000313" key="2">
    <source>
        <dbReference type="Proteomes" id="UP001597510"/>
    </source>
</evidence>
<evidence type="ECO:0000313" key="1">
    <source>
        <dbReference type="EMBL" id="MFD2521803.1"/>
    </source>
</evidence>
<gene>
    <name evidence="1" type="ORF">ACFSR2_12975</name>
</gene>
<dbReference type="Proteomes" id="UP001597510">
    <property type="component" value="Unassembled WGS sequence"/>
</dbReference>
<sequence length="208" mass="24033">MLSLFKRTKKENWEIQLLRNVVINLPDEYSYLLSQINDNLLKGVIVEASDIPGYVAFTFCASVLKKHEKASVKDFKLTNIKVFDTKTLTFLPYEIYISHGTISGYSIGGNKKKKIDVNKIDTYAFKRELISESVYDLIANLLTPQEKELLNPSQIYSVFIDDKEYFHIKDLEDGDFIGIDERRNVYKITHNLTKILALNKEIIDILKS</sequence>
<keyword evidence="2" id="KW-1185">Reference proteome</keyword>
<protein>
    <recommendedName>
        <fullName evidence="3">DUF3137 domain-containing protein</fullName>
    </recommendedName>
</protein>
<dbReference type="EMBL" id="JBHULC010000011">
    <property type="protein sequence ID" value="MFD2521803.1"/>
    <property type="molecule type" value="Genomic_DNA"/>
</dbReference>
<proteinExistence type="predicted"/>
<evidence type="ECO:0008006" key="3">
    <source>
        <dbReference type="Google" id="ProtNLM"/>
    </source>
</evidence>
<comment type="caution">
    <text evidence="1">The sequence shown here is derived from an EMBL/GenBank/DDBJ whole genome shotgun (WGS) entry which is preliminary data.</text>
</comment>